<dbReference type="RefSeq" id="WP_338391821.1">
    <property type="nucleotide sequence ID" value="NZ_AP025314.1"/>
</dbReference>
<dbReference type="KEGG" id="fax:FUAX_26830"/>
<dbReference type="PROSITE" id="PS51257">
    <property type="entry name" value="PROKAR_LIPOPROTEIN"/>
    <property type="match status" value="1"/>
</dbReference>
<dbReference type="InterPro" id="IPR000718">
    <property type="entry name" value="Peptidase_M13"/>
</dbReference>
<protein>
    <submittedName>
        <fullName evidence="11">Endothelin-converting protein</fullName>
    </submittedName>
</protein>
<dbReference type="PRINTS" id="PR00786">
    <property type="entry name" value="NEPRILYSIN"/>
</dbReference>
<keyword evidence="5" id="KW-0378">Hydrolase</keyword>
<dbReference type="GO" id="GO:0004222">
    <property type="term" value="F:metalloendopeptidase activity"/>
    <property type="evidence" value="ECO:0007669"/>
    <property type="project" value="InterPro"/>
</dbReference>
<evidence type="ECO:0000256" key="2">
    <source>
        <dbReference type="ARBA" id="ARBA00007357"/>
    </source>
</evidence>
<feature type="chain" id="PRO_5043583229" evidence="8">
    <location>
        <begin position="20"/>
        <end position="690"/>
    </location>
</feature>
<name>A0AAU9CDQ2_9BACT</name>
<dbReference type="InterPro" id="IPR008753">
    <property type="entry name" value="Peptidase_M13_N"/>
</dbReference>
<evidence type="ECO:0000256" key="6">
    <source>
        <dbReference type="ARBA" id="ARBA00022833"/>
    </source>
</evidence>
<dbReference type="CDD" id="cd08662">
    <property type="entry name" value="M13"/>
    <property type="match status" value="1"/>
</dbReference>
<keyword evidence="8" id="KW-0732">Signal</keyword>
<keyword evidence="7" id="KW-0482">Metalloprotease</keyword>
<dbReference type="EMBL" id="AP025314">
    <property type="protein sequence ID" value="BDD10251.1"/>
    <property type="molecule type" value="Genomic_DNA"/>
</dbReference>
<evidence type="ECO:0000259" key="9">
    <source>
        <dbReference type="Pfam" id="PF01431"/>
    </source>
</evidence>
<dbReference type="Pfam" id="PF01431">
    <property type="entry name" value="Peptidase_M13"/>
    <property type="match status" value="1"/>
</dbReference>
<dbReference type="Gene3D" id="3.40.390.10">
    <property type="entry name" value="Collagenase (Catalytic Domain)"/>
    <property type="match status" value="1"/>
</dbReference>
<dbReference type="GO" id="GO:0016485">
    <property type="term" value="P:protein processing"/>
    <property type="evidence" value="ECO:0007669"/>
    <property type="project" value="TreeGrafter"/>
</dbReference>
<keyword evidence="6" id="KW-0862">Zinc</keyword>
<dbReference type="PANTHER" id="PTHR11733:SF167">
    <property type="entry name" value="FI17812P1-RELATED"/>
    <property type="match status" value="1"/>
</dbReference>
<evidence type="ECO:0000256" key="3">
    <source>
        <dbReference type="ARBA" id="ARBA00022670"/>
    </source>
</evidence>
<organism evidence="11 12">
    <name type="scientific">Fulvitalea axinellae</name>
    <dbReference type="NCBI Taxonomy" id="1182444"/>
    <lineage>
        <taxon>Bacteria</taxon>
        <taxon>Pseudomonadati</taxon>
        <taxon>Bacteroidota</taxon>
        <taxon>Cytophagia</taxon>
        <taxon>Cytophagales</taxon>
        <taxon>Persicobacteraceae</taxon>
        <taxon>Fulvitalea</taxon>
    </lineage>
</organism>
<keyword evidence="12" id="KW-1185">Reference proteome</keyword>
<dbReference type="SUPFAM" id="SSF55486">
    <property type="entry name" value="Metalloproteases ('zincins'), catalytic domain"/>
    <property type="match status" value="1"/>
</dbReference>
<evidence type="ECO:0000256" key="8">
    <source>
        <dbReference type="SAM" id="SignalP"/>
    </source>
</evidence>
<dbReference type="Gene3D" id="1.10.1380.10">
    <property type="entry name" value="Neutral endopeptidase , domain2"/>
    <property type="match status" value="1"/>
</dbReference>
<feature type="signal peptide" evidence="8">
    <location>
        <begin position="1"/>
        <end position="19"/>
    </location>
</feature>
<dbReference type="GO" id="GO:0046872">
    <property type="term" value="F:metal ion binding"/>
    <property type="evidence" value="ECO:0007669"/>
    <property type="project" value="UniProtKB-KW"/>
</dbReference>
<dbReference type="GO" id="GO:0005886">
    <property type="term" value="C:plasma membrane"/>
    <property type="evidence" value="ECO:0007669"/>
    <property type="project" value="TreeGrafter"/>
</dbReference>
<dbReference type="Proteomes" id="UP001348817">
    <property type="component" value="Chromosome"/>
</dbReference>
<feature type="domain" description="Peptidase M13 C-terminal" evidence="9">
    <location>
        <begin position="485"/>
        <end position="682"/>
    </location>
</feature>
<proteinExistence type="inferred from homology"/>
<dbReference type="InterPro" id="IPR018497">
    <property type="entry name" value="Peptidase_M13_C"/>
</dbReference>
<keyword evidence="4" id="KW-0479">Metal-binding</keyword>
<keyword evidence="3" id="KW-0645">Protease</keyword>
<evidence type="ECO:0000313" key="11">
    <source>
        <dbReference type="EMBL" id="BDD10251.1"/>
    </source>
</evidence>
<feature type="domain" description="Peptidase M13 N-terminal" evidence="10">
    <location>
        <begin position="54"/>
        <end position="432"/>
    </location>
</feature>
<evidence type="ECO:0000259" key="10">
    <source>
        <dbReference type="Pfam" id="PF05649"/>
    </source>
</evidence>
<evidence type="ECO:0000256" key="7">
    <source>
        <dbReference type="ARBA" id="ARBA00023049"/>
    </source>
</evidence>
<evidence type="ECO:0000256" key="5">
    <source>
        <dbReference type="ARBA" id="ARBA00022801"/>
    </source>
</evidence>
<dbReference type="InterPro" id="IPR042089">
    <property type="entry name" value="Peptidase_M13_dom_2"/>
</dbReference>
<sequence>MKQILKGGAYALLASAVFACTSGSKDNEKKMDTSQQHEHVHGLDVKNMDLQTYPGQDFYGYANGGWLARTKIPSDQTRWGSFGELAEENNNILRRILTEASESKKYKTDSDQGKAVTIYQLGMDSARISADGIKPLQAYFGQINALQNKQDLGKLLADLHNKGIGGFFGDYVYIDKKDSEKKTVYVVAGGTSLPDRDYYLKPSFEKVRGKYSLHLAKMFELLGDSKQTAEKEAALVLKMETALAKAQLSRVELRDPKRTYNKMSVADLDKKILGFNMKSYFASSGYTKVPYIIVQQPDFMTAMNGLIQSSSIEDIKTYLRWKLIDAVASYLPSEFETANWEFYAQTLKGAKEMKPRWKRVLGTVNGTVGFAVGKVYVEEVFPPEAKAKALEMVKDIQDVFSERINQLDWMSEETKVKAQNKLKAFRVKIGYPDKWETYEKLDISPKQSYVAAVISASEFERKKNIDDLHKPIDKTKWHMTPQTVNAYYSPVSNEIVFPAAILQPPFYDYKADAAVNYGGIGAVIGHEITHGFDDQGRQYDAKGNLNDWWTTADAERFTKKADKVVKQFDGYVVLDSLHVNGKLTLGENIADLGGITMAYYALQKYLARHGRPENIDNLTPEQRLFVSWATVWRAKYTDKALRNRLITDVHAPAMIRGFAPLSNLKEFEKAFSLKETDKMVRPDSIKIKIW</sequence>
<dbReference type="Pfam" id="PF05649">
    <property type="entry name" value="Peptidase_M13_N"/>
    <property type="match status" value="1"/>
</dbReference>
<dbReference type="PANTHER" id="PTHR11733">
    <property type="entry name" value="ZINC METALLOPROTEASE FAMILY M13 NEPRILYSIN-RELATED"/>
    <property type="match status" value="1"/>
</dbReference>
<reference evidence="11 12" key="1">
    <citation type="submission" date="2021-12" db="EMBL/GenBank/DDBJ databases">
        <title>Genome sequencing of bacteria with rrn-lacking chromosome and rrn-plasmid.</title>
        <authorList>
            <person name="Anda M."/>
            <person name="Iwasaki W."/>
        </authorList>
    </citation>
    <scope>NUCLEOTIDE SEQUENCE [LARGE SCALE GENOMIC DNA]</scope>
    <source>
        <strain evidence="11 12">DSM 100852</strain>
    </source>
</reference>
<comment type="cofactor">
    <cofactor evidence="1">
        <name>Zn(2+)</name>
        <dbReference type="ChEBI" id="CHEBI:29105"/>
    </cofactor>
</comment>
<evidence type="ECO:0000313" key="12">
    <source>
        <dbReference type="Proteomes" id="UP001348817"/>
    </source>
</evidence>
<dbReference type="PROSITE" id="PS51885">
    <property type="entry name" value="NEPRILYSIN"/>
    <property type="match status" value="1"/>
</dbReference>
<evidence type="ECO:0000256" key="4">
    <source>
        <dbReference type="ARBA" id="ARBA00022723"/>
    </source>
</evidence>
<evidence type="ECO:0000256" key="1">
    <source>
        <dbReference type="ARBA" id="ARBA00001947"/>
    </source>
</evidence>
<comment type="similarity">
    <text evidence="2">Belongs to the peptidase M13 family.</text>
</comment>
<gene>
    <name evidence="11" type="primary">pepO</name>
    <name evidence="11" type="ORF">FUAX_26830</name>
</gene>
<dbReference type="AlphaFoldDB" id="A0AAU9CDQ2"/>
<accession>A0AAU9CDQ2</accession>
<dbReference type="InterPro" id="IPR024079">
    <property type="entry name" value="MetalloPept_cat_dom_sf"/>
</dbReference>